<evidence type="ECO:0000256" key="5">
    <source>
        <dbReference type="ARBA" id="ARBA00022857"/>
    </source>
</evidence>
<evidence type="ECO:0000256" key="3">
    <source>
        <dbReference type="ARBA" id="ARBA00022516"/>
    </source>
</evidence>
<evidence type="ECO:0000256" key="1">
    <source>
        <dbReference type="ARBA" id="ARBA00004141"/>
    </source>
</evidence>
<dbReference type="PANTHER" id="PTHR11011:SF12">
    <property type="entry name" value="FATTY ACYL-COA REDUCTASE"/>
    <property type="match status" value="1"/>
</dbReference>
<evidence type="ECO:0000256" key="2">
    <source>
        <dbReference type="ARBA" id="ARBA00005928"/>
    </source>
</evidence>
<dbReference type="GO" id="GO:0035336">
    <property type="term" value="P:long-chain fatty-acyl-CoA metabolic process"/>
    <property type="evidence" value="ECO:0007669"/>
    <property type="project" value="TreeGrafter"/>
</dbReference>
<comment type="similarity">
    <text evidence="2 10">Belongs to the fatty acyl-CoA reductase family.</text>
</comment>
<dbReference type="Gene3D" id="3.40.50.720">
    <property type="entry name" value="NAD(P)-binding Rossmann-like Domain"/>
    <property type="match status" value="1"/>
</dbReference>
<dbReference type="GO" id="GO:0016020">
    <property type="term" value="C:membrane"/>
    <property type="evidence" value="ECO:0007669"/>
    <property type="project" value="UniProtKB-SubCell"/>
</dbReference>
<evidence type="ECO:0000259" key="12">
    <source>
        <dbReference type="Pfam" id="PF07993"/>
    </source>
</evidence>
<dbReference type="CDD" id="cd09071">
    <property type="entry name" value="FAR_C"/>
    <property type="match status" value="1"/>
</dbReference>
<evidence type="ECO:0000256" key="4">
    <source>
        <dbReference type="ARBA" id="ARBA00022692"/>
    </source>
</evidence>
<dbReference type="InterPro" id="IPR036291">
    <property type="entry name" value="NAD(P)-bd_dom_sf"/>
</dbReference>
<organism evidence="13">
    <name type="scientific">Cuerna arida</name>
    <dbReference type="NCBI Taxonomy" id="1464854"/>
    <lineage>
        <taxon>Eukaryota</taxon>
        <taxon>Metazoa</taxon>
        <taxon>Ecdysozoa</taxon>
        <taxon>Arthropoda</taxon>
        <taxon>Hexapoda</taxon>
        <taxon>Insecta</taxon>
        <taxon>Pterygota</taxon>
        <taxon>Neoptera</taxon>
        <taxon>Paraneoptera</taxon>
        <taxon>Hemiptera</taxon>
        <taxon>Auchenorrhyncha</taxon>
        <taxon>Membracoidea</taxon>
        <taxon>Cicadellidae</taxon>
        <taxon>Cicadellinae</taxon>
        <taxon>Proconiini</taxon>
        <taxon>Cuerna</taxon>
    </lineage>
</organism>
<comment type="function">
    <text evidence="10">Catalyzes the reduction of fatty acyl-CoA to fatty alcohols.</text>
</comment>
<accession>A0A1B6FF15</accession>
<keyword evidence="3 10" id="KW-0444">Lipid biosynthesis</keyword>
<keyword evidence="5 10" id="KW-0521">NADP</keyword>
<feature type="domain" description="Thioester reductase (TE)" evidence="12">
    <location>
        <begin position="19"/>
        <end position="289"/>
    </location>
</feature>
<dbReference type="Pfam" id="PF07993">
    <property type="entry name" value="NAD_binding_4"/>
    <property type="match status" value="1"/>
</dbReference>
<feature type="transmembrane region" description="Helical" evidence="10">
    <location>
        <begin position="471"/>
        <end position="489"/>
    </location>
</feature>
<dbReference type="GO" id="GO:0005777">
    <property type="term" value="C:peroxisome"/>
    <property type="evidence" value="ECO:0007669"/>
    <property type="project" value="TreeGrafter"/>
</dbReference>
<dbReference type="EMBL" id="GECZ01020981">
    <property type="protein sequence ID" value="JAS48788.1"/>
    <property type="molecule type" value="Transcribed_RNA"/>
</dbReference>
<dbReference type="EC" id="1.2.1.84" evidence="10"/>
<keyword evidence="10" id="KW-0560">Oxidoreductase</keyword>
<dbReference type="InterPro" id="IPR013120">
    <property type="entry name" value="FAR_NAD-bd"/>
</dbReference>
<dbReference type="CDD" id="cd05236">
    <property type="entry name" value="FAR-N_SDR_e"/>
    <property type="match status" value="1"/>
</dbReference>
<evidence type="ECO:0000256" key="8">
    <source>
        <dbReference type="ARBA" id="ARBA00023136"/>
    </source>
</evidence>
<feature type="transmembrane region" description="Helical" evidence="10">
    <location>
        <begin position="357"/>
        <end position="377"/>
    </location>
</feature>
<dbReference type="FunFam" id="3.40.50.720:FF:000143">
    <property type="entry name" value="Fatty acyl-CoA reductase"/>
    <property type="match status" value="1"/>
</dbReference>
<proteinExistence type="inferred from homology"/>
<dbReference type="InterPro" id="IPR033640">
    <property type="entry name" value="FAR_C"/>
</dbReference>
<protein>
    <recommendedName>
        <fullName evidence="10">Fatty acyl-CoA reductase</fullName>
        <ecNumber evidence="10">1.2.1.84</ecNumber>
    </recommendedName>
</protein>
<evidence type="ECO:0000256" key="9">
    <source>
        <dbReference type="ARBA" id="ARBA00052530"/>
    </source>
</evidence>
<dbReference type="AlphaFoldDB" id="A0A1B6FF15"/>
<feature type="domain" description="Fatty acyl-CoA reductase C-terminal" evidence="11">
    <location>
        <begin position="362"/>
        <end position="454"/>
    </location>
</feature>
<sequence>MNGSKSEIGEFFAGRSLLITGASGFMGKVLLEKLLYSCPDIHQIFIIIRPKRGKTVEARIDEMFKSPMFHRLRDERPGAFKKLVPFNGDVLQERLGLTEAAQKRLEDEVSVVIHSAATLRLESRLKDAVEMNLIGTYRVLELAKQIKNLKVFVHVSTAFCHVDVPVMEEKVYESPISPLDIMKMCDVMDEETLDIITPRVMNPHPNSYTYSKRLAEDLVNNYFPKLPVCIVRPSIVTPAVKEPLPGWVDNLNGPVGLLVGGSKGVIRSMHCKAEYLAELIPVDYAINGIIVCTWKVATMKERTKELPVYNLTQGKTNVVSWGKILEVGRGIAYQYPYTMMLWYPDGNIRSSKFVHNLYSVFCHWLPAYLIDGLLFIFGQKRFMIRVQTKIATGLEVLQYFTTRQWHFKNDKLLALREELKGADKEMFAMPFEEVNIEHYMKDCILGARHYLMKEDPASLPRARRTLKMMWLLDRTVTLLFYLFIAWMIVSSSETLRGILDSILDTFSSAPIFQRAIEKTDSSL</sequence>
<dbReference type="GO" id="GO:0080019">
    <property type="term" value="F:alcohol-forming very long-chain fatty acyl-CoA reductase activity"/>
    <property type="evidence" value="ECO:0007669"/>
    <property type="project" value="InterPro"/>
</dbReference>
<keyword evidence="8 10" id="KW-0472">Membrane</keyword>
<evidence type="ECO:0000256" key="7">
    <source>
        <dbReference type="ARBA" id="ARBA00023098"/>
    </source>
</evidence>
<evidence type="ECO:0000313" key="13">
    <source>
        <dbReference type="EMBL" id="JAS48788.1"/>
    </source>
</evidence>
<keyword evidence="7 10" id="KW-0443">Lipid metabolism</keyword>
<gene>
    <name evidence="13" type="ORF">g.12598</name>
</gene>
<comment type="subcellular location">
    <subcellularLocation>
        <location evidence="1">Membrane</location>
        <topology evidence="1">Multi-pass membrane protein</topology>
    </subcellularLocation>
</comment>
<dbReference type="SUPFAM" id="SSF51735">
    <property type="entry name" value="NAD(P)-binding Rossmann-fold domains"/>
    <property type="match status" value="1"/>
</dbReference>
<name>A0A1B6FF15_9HEMI</name>
<evidence type="ECO:0000256" key="6">
    <source>
        <dbReference type="ARBA" id="ARBA00022989"/>
    </source>
</evidence>
<reference evidence="13" key="1">
    <citation type="submission" date="2015-11" db="EMBL/GenBank/DDBJ databases">
        <title>De novo transcriptome assembly of four potential Pierce s Disease insect vectors from Arizona vineyards.</title>
        <authorList>
            <person name="Tassone E.E."/>
        </authorList>
    </citation>
    <scope>NUCLEOTIDE SEQUENCE</scope>
</reference>
<keyword evidence="4 10" id="KW-0812">Transmembrane</keyword>
<comment type="catalytic activity">
    <reaction evidence="9 10">
        <text>a long-chain fatty acyl-CoA + 2 NADPH + 2 H(+) = a long-chain primary fatty alcohol + 2 NADP(+) + CoA</text>
        <dbReference type="Rhea" id="RHEA:52716"/>
        <dbReference type="ChEBI" id="CHEBI:15378"/>
        <dbReference type="ChEBI" id="CHEBI:57287"/>
        <dbReference type="ChEBI" id="CHEBI:57783"/>
        <dbReference type="ChEBI" id="CHEBI:58349"/>
        <dbReference type="ChEBI" id="CHEBI:77396"/>
        <dbReference type="ChEBI" id="CHEBI:83139"/>
        <dbReference type="EC" id="1.2.1.84"/>
    </reaction>
</comment>
<dbReference type="InterPro" id="IPR026055">
    <property type="entry name" value="FAR"/>
</dbReference>
<evidence type="ECO:0000259" key="11">
    <source>
        <dbReference type="Pfam" id="PF03015"/>
    </source>
</evidence>
<dbReference type="Pfam" id="PF03015">
    <property type="entry name" value="Sterile"/>
    <property type="match status" value="1"/>
</dbReference>
<dbReference type="GO" id="GO:0102965">
    <property type="term" value="F:alcohol-forming long-chain fatty acyl-CoA reductase activity"/>
    <property type="evidence" value="ECO:0007669"/>
    <property type="project" value="UniProtKB-EC"/>
</dbReference>
<dbReference type="PANTHER" id="PTHR11011">
    <property type="entry name" value="MALE STERILITY PROTEIN 2-RELATED"/>
    <property type="match status" value="1"/>
</dbReference>
<keyword evidence="6 10" id="KW-1133">Transmembrane helix</keyword>
<evidence type="ECO:0000256" key="10">
    <source>
        <dbReference type="RuleBase" id="RU363097"/>
    </source>
</evidence>